<evidence type="ECO:0000313" key="4">
    <source>
        <dbReference type="Proteomes" id="UP000603453"/>
    </source>
</evidence>
<dbReference type="Gene3D" id="1.20.900.10">
    <property type="entry name" value="Dbl homology (DH) domain"/>
    <property type="match status" value="1"/>
</dbReference>
<dbReference type="PROSITE" id="PS50010">
    <property type="entry name" value="DH_2"/>
    <property type="match status" value="1"/>
</dbReference>
<name>A0A8H7RMG5_9FUNG</name>
<dbReference type="InterPro" id="IPR000219">
    <property type="entry name" value="DH_dom"/>
</dbReference>
<dbReference type="Pfam" id="PF00610">
    <property type="entry name" value="DEP"/>
    <property type="match status" value="1"/>
</dbReference>
<dbReference type="InterPro" id="IPR000591">
    <property type="entry name" value="DEP_dom"/>
</dbReference>
<dbReference type="PANTHER" id="PTHR46572:SF2">
    <property type="entry name" value="RHO1 GDP-GTP EXCHANGE PROTEIN 1-RELATED"/>
    <property type="match status" value="1"/>
</dbReference>
<dbReference type="InterPro" id="IPR011993">
    <property type="entry name" value="PH-like_dom_sf"/>
</dbReference>
<keyword evidence="4" id="KW-1185">Reference proteome</keyword>
<dbReference type="InterPro" id="IPR035899">
    <property type="entry name" value="DBL_dom_sf"/>
</dbReference>
<dbReference type="SUPFAM" id="SSF50729">
    <property type="entry name" value="PH domain-like"/>
    <property type="match status" value="1"/>
</dbReference>
<dbReference type="InterPro" id="IPR052233">
    <property type="entry name" value="Rho-type_GEFs"/>
</dbReference>
<gene>
    <name evidence="3" type="ORF">INT47_001090</name>
</gene>
<dbReference type="OrthoDB" id="2272012at2759"/>
<feature type="non-terminal residue" evidence="3">
    <location>
        <position position="1"/>
    </location>
</feature>
<dbReference type="SMART" id="SM00049">
    <property type="entry name" value="DEP"/>
    <property type="match status" value="1"/>
</dbReference>
<dbReference type="Gene3D" id="1.10.10.10">
    <property type="entry name" value="Winged helix-like DNA-binding domain superfamily/Winged helix DNA-binding domain"/>
    <property type="match status" value="1"/>
</dbReference>
<dbReference type="Proteomes" id="UP000603453">
    <property type="component" value="Unassembled WGS sequence"/>
</dbReference>
<evidence type="ECO:0000256" key="1">
    <source>
        <dbReference type="ARBA" id="ARBA00022553"/>
    </source>
</evidence>
<dbReference type="EMBL" id="JAEPRD010000002">
    <property type="protein sequence ID" value="KAG2213821.1"/>
    <property type="molecule type" value="Genomic_DNA"/>
</dbReference>
<dbReference type="Pfam" id="PF00621">
    <property type="entry name" value="RhoGEF"/>
    <property type="match status" value="1"/>
</dbReference>
<evidence type="ECO:0000259" key="2">
    <source>
        <dbReference type="PROSITE" id="PS50010"/>
    </source>
</evidence>
<organism evidence="3 4">
    <name type="scientific">Mucor saturninus</name>
    <dbReference type="NCBI Taxonomy" id="64648"/>
    <lineage>
        <taxon>Eukaryota</taxon>
        <taxon>Fungi</taxon>
        <taxon>Fungi incertae sedis</taxon>
        <taxon>Mucoromycota</taxon>
        <taxon>Mucoromycotina</taxon>
        <taxon>Mucoromycetes</taxon>
        <taxon>Mucorales</taxon>
        <taxon>Mucorineae</taxon>
        <taxon>Mucoraceae</taxon>
        <taxon>Mucor</taxon>
    </lineage>
</organism>
<dbReference type="SMART" id="SM00325">
    <property type="entry name" value="RhoGEF"/>
    <property type="match status" value="1"/>
</dbReference>
<dbReference type="InterPro" id="IPR041675">
    <property type="entry name" value="PH_5"/>
</dbReference>
<sequence length="695" mass="79733">MDENYGGGFDLISADIEKSYIRQNLPIRRQSLIVYHDQLHASNEPKRHSSMLVATGTAAAAVDTEKPLSIKLANNFVEPLPAPSPEKAATTTATAATTVTTAPPPTTKIIGILSPSRSESTRKELWNDIQPLSKLKSVFSRLHPNETLTTSKRSYCSHDVKKKKKKSTGKNHHAGIIYTALLSHVSKDFLKKIQLSTIGEYHDVFDGTTAVNCILDILNTNDRNLALLVGRALENQDLFHHVDYKYKLRDSDTELYQFQFIHHDDTIFLETMSANKLSSKKSSNKRNVPSACKTLPINGIFSVLTDCYSPTCTRKSPCYSISCPRMKEKKSLQRPLSLYFGAEQERSLWRHSVPLNVVLGANNLEQKRQECIYELIYTEEDFTKDMHYVQDFWIEPIRWGDIIPIERRNDFITDVFWNIKDIERVSSALSKDLTSRQDKHTIIPRIGDILLSHVKDFQPFVIYGAHQIIGKHEYELEKKRNVKLQQFAEKLERQPESRRLELNGYLTKPTLRLGRYNLLLNTIHQLTPANHQDYQDLPKVIRTITEFMILLNKKVGLSDNAFHLEQIASKILPTKGLVNLDLLDPKRQLIMRGKMKRFNDQTWDIQVFLFDHYLVICKIKYQDGLEYYKVYGKPIPFEALHVSIPNSDMIPSPVSAKSNIYNKITSPPVTGFPIVFHYLDESITLFTENESTRKL</sequence>
<dbReference type="SUPFAM" id="SSF46785">
    <property type="entry name" value="Winged helix' DNA-binding domain"/>
    <property type="match status" value="1"/>
</dbReference>
<protein>
    <recommendedName>
        <fullName evidence="2">DH domain-containing protein</fullName>
    </recommendedName>
</protein>
<dbReference type="Gene3D" id="2.30.29.30">
    <property type="entry name" value="Pleckstrin-homology domain (PH domain)/Phosphotyrosine-binding domain (PTB)"/>
    <property type="match status" value="1"/>
</dbReference>
<dbReference type="InterPro" id="IPR036388">
    <property type="entry name" value="WH-like_DNA-bd_sf"/>
</dbReference>
<dbReference type="AlphaFoldDB" id="A0A8H7RMG5"/>
<dbReference type="GO" id="GO:0005085">
    <property type="term" value="F:guanyl-nucleotide exchange factor activity"/>
    <property type="evidence" value="ECO:0007669"/>
    <property type="project" value="InterPro"/>
</dbReference>
<dbReference type="SUPFAM" id="SSF48065">
    <property type="entry name" value="DBL homology domain (DH-domain)"/>
    <property type="match status" value="1"/>
</dbReference>
<proteinExistence type="predicted"/>
<dbReference type="InterPro" id="IPR036390">
    <property type="entry name" value="WH_DNA-bd_sf"/>
</dbReference>
<feature type="domain" description="DH" evidence="2">
    <location>
        <begin position="367"/>
        <end position="554"/>
    </location>
</feature>
<dbReference type="PANTHER" id="PTHR46572">
    <property type="entry name" value="RHO1 GDP-GTP EXCHANGE PROTEIN 1-RELATED"/>
    <property type="match status" value="1"/>
</dbReference>
<reference evidence="3" key="1">
    <citation type="submission" date="2020-12" db="EMBL/GenBank/DDBJ databases">
        <title>Metabolic potential, ecology and presence of endohyphal bacteria is reflected in genomic diversity of Mucoromycotina.</title>
        <authorList>
            <person name="Muszewska A."/>
            <person name="Okrasinska A."/>
            <person name="Steczkiewicz K."/>
            <person name="Drgas O."/>
            <person name="Orlowska M."/>
            <person name="Perlinska-Lenart U."/>
            <person name="Aleksandrzak-Piekarczyk T."/>
            <person name="Szatraj K."/>
            <person name="Zielenkiewicz U."/>
            <person name="Pilsyk S."/>
            <person name="Malc E."/>
            <person name="Mieczkowski P."/>
            <person name="Kruszewska J.S."/>
            <person name="Biernat P."/>
            <person name="Pawlowska J."/>
        </authorList>
    </citation>
    <scope>NUCLEOTIDE SEQUENCE</scope>
    <source>
        <strain evidence="3">WA0000017839</strain>
    </source>
</reference>
<dbReference type="Pfam" id="PF15405">
    <property type="entry name" value="PH_5"/>
    <property type="match status" value="1"/>
</dbReference>
<dbReference type="GO" id="GO:0035556">
    <property type="term" value="P:intracellular signal transduction"/>
    <property type="evidence" value="ECO:0007669"/>
    <property type="project" value="InterPro"/>
</dbReference>
<evidence type="ECO:0000313" key="3">
    <source>
        <dbReference type="EMBL" id="KAG2213821.1"/>
    </source>
</evidence>
<accession>A0A8H7RMG5</accession>
<keyword evidence="1" id="KW-0597">Phosphoprotein</keyword>
<comment type="caution">
    <text evidence="3">The sequence shown here is derived from an EMBL/GenBank/DDBJ whole genome shotgun (WGS) entry which is preliminary data.</text>
</comment>